<proteinExistence type="predicted"/>
<dbReference type="eggNOG" id="ENOG502Z8DX">
    <property type="taxonomic scope" value="Bacteria"/>
</dbReference>
<dbReference type="Proteomes" id="UP000011910">
    <property type="component" value="Unassembled WGS sequence"/>
</dbReference>
<sequence>MGFEMPKRVYTSQGKERTVGFELEYGNVPLDKVATLIQQLFGGTIRWENRFSALVEDTRLGTFTLMFDARLLHEKTYQKPLKKLNIDISTIQLGDSNLEIEVENVLASMASMLVPYEIGTPPVPITRLHELEALREALFKNNAKGTKAFPTNAFATHINPEMPDHEPGTLLRYLQAFQLLYPWMLRSMEIDLARRISPYIDPFPTEYTHKLLQPGYQPSLDQLIDDYHQDNPDRNRPLDLYPLFAWLRREKVATFEDIGKVKPRPTLHFRLPNSQMEEADWSLEKVWNSWVKVENLAADPQKLASLSQEYLRMRKNVVLGFKQKWADHTEKWV</sequence>
<name>M7N8G9_9BACT</name>
<organism evidence="1 2">
    <name type="scientific">Cesiribacter andamanensis AMV16</name>
    <dbReference type="NCBI Taxonomy" id="1279009"/>
    <lineage>
        <taxon>Bacteria</taxon>
        <taxon>Pseudomonadati</taxon>
        <taxon>Bacteroidota</taxon>
        <taxon>Cytophagia</taxon>
        <taxon>Cytophagales</taxon>
        <taxon>Cesiribacteraceae</taxon>
        <taxon>Cesiribacter</taxon>
    </lineage>
</organism>
<gene>
    <name evidence="1" type="ORF">ADICEAN_01360</name>
</gene>
<keyword evidence="2" id="KW-1185">Reference proteome</keyword>
<dbReference type="InterPro" id="IPR022025">
    <property type="entry name" value="Amidoligase_2"/>
</dbReference>
<dbReference type="EMBL" id="AODQ01000024">
    <property type="protein sequence ID" value="EMR03511.1"/>
    <property type="molecule type" value="Genomic_DNA"/>
</dbReference>
<comment type="caution">
    <text evidence="1">The sequence shown here is derived from an EMBL/GenBank/DDBJ whole genome shotgun (WGS) entry which is preliminary data.</text>
</comment>
<keyword evidence="1" id="KW-0436">Ligase</keyword>
<dbReference type="STRING" id="1279009.ADICEAN_01360"/>
<dbReference type="OrthoDB" id="5597599at2"/>
<protein>
    <submittedName>
        <fullName evidence="1">Putative amidoligase enzyme</fullName>
    </submittedName>
</protein>
<accession>M7N8G9</accession>
<dbReference type="Pfam" id="PF12224">
    <property type="entry name" value="Amidoligase_2"/>
    <property type="match status" value="1"/>
</dbReference>
<evidence type="ECO:0000313" key="2">
    <source>
        <dbReference type="Proteomes" id="UP000011910"/>
    </source>
</evidence>
<dbReference type="AlphaFoldDB" id="M7N8G9"/>
<reference evidence="1 2" key="1">
    <citation type="journal article" date="2013" name="Genome Announc.">
        <title>Draft Genome Sequence of Cesiribacter andamanensis Strain AMV16T, Isolated from a Soil Sample from a Mud Volcano in the Andaman Islands, India.</title>
        <authorList>
            <person name="Shivaji S."/>
            <person name="Ara S."/>
            <person name="Begum Z."/>
            <person name="Srinivas T.N."/>
            <person name="Singh A."/>
            <person name="Kumar Pinnaka A."/>
        </authorList>
    </citation>
    <scope>NUCLEOTIDE SEQUENCE [LARGE SCALE GENOMIC DNA]</scope>
    <source>
        <strain evidence="1 2">AMV16</strain>
    </source>
</reference>
<evidence type="ECO:0000313" key="1">
    <source>
        <dbReference type="EMBL" id="EMR03511.1"/>
    </source>
</evidence>
<dbReference type="GO" id="GO:0016874">
    <property type="term" value="F:ligase activity"/>
    <property type="evidence" value="ECO:0007669"/>
    <property type="project" value="UniProtKB-KW"/>
</dbReference>